<accession>A0A8K1C8F0</accession>
<protein>
    <submittedName>
        <fullName evidence="2">Uncharacterized protein</fullName>
    </submittedName>
</protein>
<organism evidence="2 3">
    <name type="scientific">Pythium oligandrum</name>
    <name type="common">Mycoparasitic fungus</name>
    <dbReference type="NCBI Taxonomy" id="41045"/>
    <lineage>
        <taxon>Eukaryota</taxon>
        <taxon>Sar</taxon>
        <taxon>Stramenopiles</taxon>
        <taxon>Oomycota</taxon>
        <taxon>Peronosporomycetes</taxon>
        <taxon>Pythiales</taxon>
        <taxon>Pythiaceae</taxon>
        <taxon>Pythium</taxon>
    </lineage>
</organism>
<sequence length="417" mass="47843">MAPRTSKRLSALVQPVSKPAVVVAKRKPAQKQKKTTGEGKKRGRIQDQMEDAMDDEEDENMEDLDEDGDNDDEMDDDGAMEAETNGNDAAAPNANAEPEQPVKRKRGRRRLIHDEEQRKNRRKMQCKLNQRRYRARQRGMITTLSLEGEKLSEYIQELEAYHRFLNRFDRNGHSSHANEDVNRQRPPARSIWMDNRPLLVVKQFFYLFRHGFALHSVEISEIQEYFLRFAMDPSLISQGATTRGVDALILQLKRYSSYHAVFEMRMASFQVIHSPQRSDGYQDPTDGLTKAASTSLTWIIHVTGTLHLRLSRDTVMLIYPHIIENEALNSRVVGHVIDPTFSMVFHFNEASRVSKIEFMVDFAAAFMKLLKSTELTATLLERAIITPFCELGVDPHGDLDTAPKEKNKQLSLKFILL</sequence>
<evidence type="ECO:0000313" key="2">
    <source>
        <dbReference type="EMBL" id="TMW58323.1"/>
    </source>
</evidence>
<name>A0A8K1C8F0_PYTOL</name>
<evidence type="ECO:0000256" key="1">
    <source>
        <dbReference type="SAM" id="MobiDB-lite"/>
    </source>
</evidence>
<keyword evidence="3" id="KW-1185">Reference proteome</keyword>
<feature type="region of interest" description="Disordered" evidence="1">
    <location>
        <begin position="1"/>
        <end position="124"/>
    </location>
</feature>
<proteinExistence type="predicted"/>
<feature type="compositionally biased region" description="Acidic residues" evidence="1">
    <location>
        <begin position="48"/>
        <end position="80"/>
    </location>
</feature>
<reference evidence="2" key="1">
    <citation type="submission" date="2019-03" db="EMBL/GenBank/DDBJ databases">
        <title>Long read genome sequence of the mycoparasitic Pythium oligandrum ATCC 38472 isolated from sugarbeet rhizosphere.</title>
        <authorList>
            <person name="Gaulin E."/>
        </authorList>
    </citation>
    <scope>NUCLEOTIDE SEQUENCE</scope>
    <source>
        <strain evidence="2">ATCC 38472_TT</strain>
    </source>
</reference>
<gene>
    <name evidence="2" type="ORF">Poli38472_011911</name>
</gene>
<dbReference type="EMBL" id="SPLM01000112">
    <property type="protein sequence ID" value="TMW58323.1"/>
    <property type="molecule type" value="Genomic_DNA"/>
</dbReference>
<dbReference type="OrthoDB" id="150013at2759"/>
<feature type="compositionally biased region" description="Basic and acidic residues" evidence="1">
    <location>
        <begin position="35"/>
        <end position="47"/>
    </location>
</feature>
<dbReference type="Proteomes" id="UP000794436">
    <property type="component" value="Unassembled WGS sequence"/>
</dbReference>
<evidence type="ECO:0000313" key="3">
    <source>
        <dbReference type="Proteomes" id="UP000794436"/>
    </source>
</evidence>
<comment type="caution">
    <text evidence="2">The sequence shown here is derived from an EMBL/GenBank/DDBJ whole genome shotgun (WGS) entry which is preliminary data.</text>
</comment>
<feature type="compositionally biased region" description="Basic residues" evidence="1">
    <location>
        <begin position="24"/>
        <end position="34"/>
    </location>
</feature>
<feature type="compositionally biased region" description="Low complexity" evidence="1">
    <location>
        <begin position="89"/>
        <end position="99"/>
    </location>
</feature>
<dbReference type="AlphaFoldDB" id="A0A8K1C8F0"/>